<evidence type="ECO:0000256" key="8">
    <source>
        <dbReference type="ARBA" id="ARBA00022792"/>
    </source>
</evidence>
<dbReference type="PANTHER" id="PTHR20900">
    <property type="entry name" value="NADH:UBIQUINONE OXIDOREDUCTASE B18-LIKE SUBUNIT"/>
    <property type="match status" value="1"/>
</dbReference>
<evidence type="ECO:0000256" key="4">
    <source>
        <dbReference type="ARBA" id="ARBA00008006"/>
    </source>
</evidence>
<dbReference type="InterPro" id="IPR008698">
    <property type="entry name" value="NDUB7"/>
</dbReference>
<dbReference type="PANTHER" id="PTHR20900:SF0">
    <property type="entry name" value="NADH DEHYDROGENASE [UBIQUINONE] 1 BETA SUBCOMPLEX SUBUNIT 7"/>
    <property type="match status" value="1"/>
</dbReference>
<evidence type="ECO:0000256" key="9">
    <source>
        <dbReference type="ARBA" id="ARBA00022982"/>
    </source>
</evidence>
<comment type="caution">
    <text evidence="14">The sequence shown here is derived from an EMBL/GenBank/DDBJ whole genome shotgun (WGS) entry which is preliminary data.</text>
</comment>
<dbReference type="GO" id="GO:0005758">
    <property type="term" value="C:mitochondrial intermembrane space"/>
    <property type="evidence" value="ECO:0007669"/>
    <property type="project" value="UniProtKB-SubCell"/>
</dbReference>
<reference evidence="14" key="1">
    <citation type="journal article" date="2023" name="Mol. Biol. Evol.">
        <title>Third-Generation Sequencing Reveals the Adaptive Role of the Epigenome in Three Deep-Sea Polychaetes.</title>
        <authorList>
            <person name="Perez M."/>
            <person name="Aroh O."/>
            <person name="Sun Y."/>
            <person name="Lan Y."/>
            <person name="Juniper S.K."/>
            <person name="Young C.R."/>
            <person name="Angers B."/>
            <person name="Qian P.Y."/>
        </authorList>
    </citation>
    <scope>NUCLEOTIDE SEQUENCE</scope>
    <source>
        <strain evidence="14">P08H-3</strain>
    </source>
</reference>
<evidence type="ECO:0000313" key="14">
    <source>
        <dbReference type="EMBL" id="KAK2156603.1"/>
    </source>
</evidence>
<dbReference type="GO" id="GO:0005743">
    <property type="term" value="C:mitochondrial inner membrane"/>
    <property type="evidence" value="ECO:0007669"/>
    <property type="project" value="UniProtKB-SubCell"/>
</dbReference>
<accession>A0AAD9JNR0</accession>
<dbReference type="AlphaFoldDB" id="A0AAD9JNR0"/>
<dbReference type="EMBL" id="JAODUP010000209">
    <property type="protein sequence ID" value="KAK2156603.1"/>
    <property type="molecule type" value="Genomic_DNA"/>
</dbReference>
<evidence type="ECO:0000256" key="12">
    <source>
        <dbReference type="ARBA" id="ARBA00023157"/>
    </source>
</evidence>
<name>A0AAD9JNR0_9ANNE</name>
<evidence type="ECO:0000256" key="7">
    <source>
        <dbReference type="ARBA" id="ARBA00022660"/>
    </source>
</evidence>
<evidence type="ECO:0000256" key="2">
    <source>
        <dbReference type="ARBA" id="ARBA00004569"/>
    </source>
</evidence>
<dbReference type="Proteomes" id="UP001208570">
    <property type="component" value="Unassembled WGS sequence"/>
</dbReference>
<evidence type="ECO:0000313" key="15">
    <source>
        <dbReference type="Proteomes" id="UP001208570"/>
    </source>
</evidence>
<comment type="subcellular location">
    <subcellularLocation>
        <location evidence="3">Mitochondrion inner membrane</location>
        <topology evidence="3">Peripheral membrane protein</topology>
    </subcellularLocation>
    <subcellularLocation>
        <location evidence="2">Mitochondrion intermembrane space</location>
    </subcellularLocation>
</comment>
<evidence type="ECO:0000256" key="10">
    <source>
        <dbReference type="ARBA" id="ARBA00023128"/>
    </source>
</evidence>
<protein>
    <recommendedName>
        <fullName evidence="5">NADH dehydrogenase [ubiquinone] 1 beta subcomplex subunit 7</fullName>
    </recommendedName>
</protein>
<keyword evidence="7" id="KW-0679">Respiratory chain</keyword>
<comment type="similarity">
    <text evidence="4">Belongs to the complex I NDUFB7 subunit family.</text>
</comment>
<sequence>MGGIYSDLLQKDVTPKWREQSSFDPNYGFPNGRKERKSIATEEEMIAAGIPADQRDFCAHLLIDFYKCRQEKFPWVVSCKHEKHKWEQCEYEDWVLRMKEYERERRLLERAKRKALKTSVEQTIGA</sequence>
<keyword evidence="6" id="KW-0813">Transport</keyword>
<keyword evidence="8" id="KW-0999">Mitochondrion inner membrane</keyword>
<dbReference type="Pfam" id="PF05676">
    <property type="entry name" value="NDUF_B7"/>
    <property type="match status" value="1"/>
</dbReference>
<evidence type="ECO:0000256" key="3">
    <source>
        <dbReference type="ARBA" id="ARBA00004637"/>
    </source>
</evidence>
<evidence type="ECO:0000256" key="6">
    <source>
        <dbReference type="ARBA" id="ARBA00022448"/>
    </source>
</evidence>
<proteinExistence type="inferred from homology"/>
<gene>
    <name evidence="14" type="ORF">LSH36_209g05051</name>
</gene>
<keyword evidence="15" id="KW-1185">Reference proteome</keyword>
<organism evidence="14 15">
    <name type="scientific">Paralvinella palmiformis</name>
    <dbReference type="NCBI Taxonomy" id="53620"/>
    <lineage>
        <taxon>Eukaryota</taxon>
        <taxon>Metazoa</taxon>
        <taxon>Spiralia</taxon>
        <taxon>Lophotrochozoa</taxon>
        <taxon>Annelida</taxon>
        <taxon>Polychaeta</taxon>
        <taxon>Sedentaria</taxon>
        <taxon>Canalipalpata</taxon>
        <taxon>Terebellida</taxon>
        <taxon>Terebelliformia</taxon>
        <taxon>Alvinellidae</taxon>
        <taxon>Paralvinella</taxon>
    </lineage>
</organism>
<keyword evidence="10" id="KW-0496">Mitochondrion</keyword>
<evidence type="ECO:0000256" key="13">
    <source>
        <dbReference type="SAM" id="Coils"/>
    </source>
</evidence>
<evidence type="ECO:0000256" key="1">
    <source>
        <dbReference type="ARBA" id="ARBA00003195"/>
    </source>
</evidence>
<keyword evidence="9" id="KW-0249">Electron transport</keyword>
<keyword evidence="13" id="KW-0175">Coiled coil</keyword>
<evidence type="ECO:0000256" key="11">
    <source>
        <dbReference type="ARBA" id="ARBA00023136"/>
    </source>
</evidence>
<keyword evidence="12" id="KW-1015">Disulfide bond</keyword>
<comment type="function">
    <text evidence="1">Accessory subunit of the mitochondrial membrane respiratory chain NADH dehydrogenase (Complex I), that is believed not to be involved in catalysis. Complex I functions in the transfer of electrons from NADH to the respiratory chain. The immediate electron acceptor for the enzyme is believed to be ubiquinone.</text>
</comment>
<feature type="coiled-coil region" evidence="13">
    <location>
        <begin position="91"/>
        <end position="118"/>
    </location>
</feature>
<evidence type="ECO:0000256" key="5">
    <source>
        <dbReference type="ARBA" id="ARBA00018677"/>
    </source>
</evidence>
<keyword evidence="11" id="KW-0472">Membrane</keyword>